<keyword evidence="5" id="KW-1185">Reference proteome</keyword>
<dbReference type="InterPro" id="IPR007681">
    <property type="entry name" value="Mog1"/>
</dbReference>
<protein>
    <submittedName>
        <fullName evidence="4">Mog1p/PsbP-like protein</fullName>
    </submittedName>
</protein>
<name>A0A6G1HJ88_9PEZI</name>
<dbReference type="InterPro" id="IPR016123">
    <property type="entry name" value="Mog1/PsbP_a/b/a-sand"/>
</dbReference>
<dbReference type="SUPFAM" id="SSF55724">
    <property type="entry name" value="Mog1p/PsbP-like"/>
    <property type="match status" value="1"/>
</dbReference>
<accession>A0A6G1HJ88</accession>
<dbReference type="Pfam" id="PF04603">
    <property type="entry name" value="Mog1"/>
    <property type="match status" value="1"/>
</dbReference>
<dbReference type="Proteomes" id="UP000799640">
    <property type="component" value="Unassembled WGS sequence"/>
</dbReference>
<dbReference type="PANTHER" id="PTHR15837:SF0">
    <property type="entry name" value="RAN GUANINE NUCLEOTIDE RELEASE FACTOR"/>
    <property type="match status" value="1"/>
</dbReference>
<dbReference type="EMBL" id="ML996710">
    <property type="protein sequence ID" value="KAF2395929.1"/>
    <property type="molecule type" value="Genomic_DNA"/>
</dbReference>
<dbReference type="GO" id="GO:0006606">
    <property type="term" value="P:protein import into nucleus"/>
    <property type="evidence" value="ECO:0007669"/>
    <property type="project" value="TreeGrafter"/>
</dbReference>
<evidence type="ECO:0000256" key="1">
    <source>
        <dbReference type="ARBA" id="ARBA00010307"/>
    </source>
</evidence>
<dbReference type="Gene3D" id="3.40.1000.10">
    <property type="entry name" value="Mog1/PsbP, alpha/beta/alpha sandwich"/>
    <property type="match status" value="1"/>
</dbReference>
<evidence type="ECO:0000313" key="4">
    <source>
        <dbReference type="EMBL" id="KAF2395929.1"/>
    </source>
</evidence>
<dbReference type="OrthoDB" id="10255285at2759"/>
<comment type="similarity">
    <text evidence="1">Belongs to the MOG1 family.</text>
</comment>
<evidence type="ECO:0000313" key="5">
    <source>
        <dbReference type="Proteomes" id="UP000799640"/>
    </source>
</evidence>
<dbReference type="AlphaFoldDB" id="A0A6G1HJ88"/>
<dbReference type="GO" id="GO:0005634">
    <property type="term" value="C:nucleus"/>
    <property type="evidence" value="ECO:0007669"/>
    <property type="project" value="TreeGrafter"/>
</dbReference>
<dbReference type="GO" id="GO:0005085">
    <property type="term" value="F:guanyl-nucleotide exchange factor activity"/>
    <property type="evidence" value="ECO:0007669"/>
    <property type="project" value="TreeGrafter"/>
</dbReference>
<dbReference type="PANTHER" id="PTHR15837">
    <property type="entry name" value="RAN GUANINE NUCLEOTIDE RELEASE FACTOR"/>
    <property type="match status" value="1"/>
</dbReference>
<keyword evidence="3" id="KW-0653">Protein transport</keyword>
<organism evidence="4 5">
    <name type="scientific">Trichodelitschia bisporula</name>
    <dbReference type="NCBI Taxonomy" id="703511"/>
    <lineage>
        <taxon>Eukaryota</taxon>
        <taxon>Fungi</taxon>
        <taxon>Dikarya</taxon>
        <taxon>Ascomycota</taxon>
        <taxon>Pezizomycotina</taxon>
        <taxon>Dothideomycetes</taxon>
        <taxon>Dothideomycetes incertae sedis</taxon>
        <taxon>Phaeotrichales</taxon>
        <taxon>Phaeotrichaceae</taxon>
        <taxon>Trichodelitschia</taxon>
    </lineage>
</organism>
<reference evidence="4" key="1">
    <citation type="journal article" date="2020" name="Stud. Mycol.">
        <title>101 Dothideomycetes genomes: a test case for predicting lifestyles and emergence of pathogens.</title>
        <authorList>
            <person name="Haridas S."/>
            <person name="Albert R."/>
            <person name="Binder M."/>
            <person name="Bloem J."/>
            <person name="Labutti K."/>
            <person name="Salamov A."/>
            <person name="Andreopoulos B."/>
            <person name="Baker S."/>
            <person name="Barry K."/>
            <person name="Bills G."/>
            <person name="Bluhm B."/>
            <person name="Cannon C."/>
            <person name="Castanera R."/>
            <person name="Culley D."/>
            <person name="Daum C."/>
            <person name="Ezra D."/>
            <person name="Gonzalez J."/>
            <person name="Henrissat B."/>
            <person name="Kuo A."/>
            <person name="Liang C."/>
            <person name="Lipzen A."/>
            <person name="Lutzoni F."/>
            <person name="Magnuson J."/>
            <person name="Mondo S."/>
            <person name="Nolan M."/>
            <person name="Ohm R."/>
            <person name="Pangilinan J."/>
            <person name="Park H.-J."/>
            <person name="Ramirez L."/>
            <person name="Alfaro M."/>
            <person name="Sun H."/>
            <person name="Tritt A."/>
            <person name="Yoshinaga Y."/>
            <person name="Zwiers L.-H."/>
            <person name="Turgeon B."/>
            <person name="Goodwin S."/>
            <person name="Spatafora J."/>
            <person name="Crous P."/>
            <person name="Grigoriev I."/>
        </authorList>
    </citation>
    <scope>NUCLEOTIDE SEQUENCE</scope>
    <source>
        <strain evidence="4">CBS 262.69</strain>
    </source>
</reference>
<proteinExistence type="inferred from homology"/>
<evidence type="ECO:0000256" key="2">
    <source>
        <dbReference type="ARBA" id="ARBA00022448"/>
    </source>
</evidence>
<gene>
    <name evidence="4" type="ORF">EJ06DRAFT_484500</name>
</gene>
<evidence type="ECO:0000256" key="3">
    <source>
        <dbReference type="ARBA" id="ARBA00022927"/>
    </source>
</evidence>
<keyword evidence="2" id="KW-0813">Transport</keyword>
<sequence length="198" mass="21839">MTTFTTVPLFGGALTADLPPDFADVSTIRQVPDNQEVYLHTTGLTSIIFDITERIIQPNDSSDEAALCFHFADIVTSSADETRIWADFAPAALAKCRMSIPAFTMFATQHPSAAPSRSPQADFTGIFLVLMLLAAQKTDIVISINVPHMADEYAREDVDLEARKPGPLLGAAIQMRDRILETFEVKHWDLIVNEEEEA</sequence>
<dbReference type="GO" id="GO:0031267">
    <property type="term" value="F:small GTPase binding"/>
    <property type="evidence" value="ECO:0007669"/>
    <property type="project" value="TreeGrafter"/>
</dbReference>